<dbReference type="AlphaFoldDB" id="A0A953M349"/>
<evidence type="ECO:0000256" key="4">
    <source>
        <dbReference type="ARBA" id="ARBA00014727"/>
    </source>
</evidence>
<dbReference type="SFLD" id="SFLDS00055">
    <property type="entry name" value="Pyruvoyl-Dependent_Histidine/A"/>
    <property type="match status" value="1"/>
</dbReference>
<dbReference type="NCBIfam" id="TIGR00286">
    <property type="entry name" value="pyruvoyl-dependent arginine decarboxylase"/>
    <property type="match status" value="1"/>
</dbReference>
<proteinExistence type="inferred from homology"/>
<evidence type="ECO:0000256" key="2">
    <source>
        <dbReference type="ARBA" id="ARBA00008611"/>
    </source>
</evidence>
<evidence type="ECO:0000256" key="3">
    <source>
        <dbReference type="ARBA" id="ARBA00012426"/>
    </source>
</evidence>
<comment type="cofactor">
    <cofactor evidence="1">
        <name>pyruvate</name>
        <dbReference type="ChEBI" id="CHEBI:15361"/>
    </cofactor>
</comment>
<keyword evidence="6 9" id="KW-0456">Lyase</keyword>
<evidence type="ECO:0000313" key="10">
    <source>
        <dbReference type="Proteomes" id="UP000705867"/>
    </source>
</evidence>
<dbReference type="SFLD" id="SFLDG01170">
    <property type="entry name" value="Pyruvoyl-dependent_arginine_de"/>
    <property type="match status" value="1"/>
</dbReference>
<dbReference type="PIRSF" id="PIRSF005216">
    <property type="entry name" value="Pyruvoyl-dep_arg_deCO2ase"/>
    <property type="match status" value="1"/>
</dbReference>
<dbReference type="PANTHER" id="PTHR40438">
    <property type="entry name" value="PYRUVOYL-DEPENDENT ARGININE DECARBOXYLASE"/>
    <property type="match status" value="1"/>
</dbReference>
<evidence type="ECO:0000256" key="1">
    <source>
        <dbReference type="ARBA" id="ARBA00001928"/>
    </source>
</evidence>
<evidence type="ECO:0000256" key="6">
    <source>
        <dbReference type="ARBA" id="ARBA00023239"/>
    </source>
</evidence>
<dbReference type="GO" id="GO:0008792">
    <property type="term" value="F:arginine decarboxylase activity"/>
    <property type="evidence" value="ECO:0007669"/>
    <property type="project" value="UniProtKB-EC"/>
</dbReference>
<evidence type="ECO:0000256" key="8">
    <source>
        <dbReference type="ARBA" id="ARBA00049309"/>
    </source>
</evidence>
<dbReference type="HAMAP" id="MF_01404">
    <property type="entry name" value="PvlArgDC"/>
    <property type="match status" value="1"/>
</dbReference>
<evidence type="ECO:0000256" key="5">
    <source>
        <dbReference type="ARBA" id="ARBA00022793"/>
    </source>
</evidence>
<dbReference type="PANTHER" id="PTHR40438:SF1">
    <property type="entry name" value="PYRUVOYL-DEPENDENT ARGININE DECARBOXYLASE"/>
    <property type="match status" value="1"/>
</dbReference>
<dbReference type="SUPFAM" id="SSF56271">
    <property type="entry name" value="Pyruvoyl-dependent histidine and arginine decarboxylases"/>
    <property type="match status" value="1"/>
</dbReference>
<dbReference type="EC" id="4.1.1.19" evidence="3"/>
<protein>
    <recommendedName>
        <fullName evidence="4">Pyruvoyl-dependent arginine decarboxylase AaxB</fullName>
        <ecNumber evidence="3">4.1.1.19</ecNumber>
    </recommendedName>
</protein>
<organism evidence="9 10">
    <name type="scientific">Candidatus Nitrobium versatile</name>
    <dbReference type="NCBI Taxonomy" id="2884831"/>
    <lineage>
        <taxon>Bacteria</taxon>
        <taxon>Pseudomonadati</taxon>
        <taxon>Nitrospirota</taxon>
        <taxon>Nitrospiria</taxon>
        <taxon>Nitrospirales</taxon>
        <taxon>Nitrospiraceae</taxon>
        <taxon>Candidatus Nitrobium</taxon>
    </lineage>
</organism>
<gene>
    <name evidence="9" type="ORF">K8I29_17955</name>
</gene>
<reference evidence="9" key="1">
    <citation type="journal article" date="2021" name="bioRxiv">
        <title>Unraveling nitrogen, sulfur and carbon metabolic pathways and microbial community transcriptional responses to substrate deprivation and toxicity stresses in a bioreactor mimicking anoxic brackish coastal sediment conditions.</title>
        <authorList>
            <person name="Martins P.D."/>
            <person name="Echeveste M.J."/>
            <person name="Arshad A."/>
            <person name="Kurth J."/>
            <person name="Ouboter H."/>
            <person name="Jetten M.S.M."/>
            <person name="Welte C.U."/>
        </authorList>
    </citation>
    <scope>NUCLEOTIDE SEQUENCE</scope>
    <source>
        <strain evidence="9">MAG_39</strain>
    </source>
</reference>
<sequence length="180" mass="19906">MYVATKLFLTKGVGQHKEKLVSFELALRNAQLASFNIVRVSSIFPPHCEIVSLRRGLKELSHGQIIHTVMADTSTNENHRLIGSSVGIAIPRDRSHIGYLSEHHSYGDDDRTTGDYAEDIAAQMLATILGVDFDVNQSYNKRLDQWKLSDQIVKTSNITQTAVGKAGYWITVVAAAVLIP</sequence>
<evidence type="ECO:0000256" key="7">
    <source>
        <dbReference type="ARBA" id="ARBA00023317"/>
    </source>
</evidence>
<evidence type="ECO:0000313" key="9">
    <source>
        <dbReference type="EMBL" id="MBZ0158086.1"/>
    </source>
</evidence>
<keyword evidence="7" id="KW-0670">Pyruvate</keyword>
<dbReference type="Pfam" id="PF01862">
    <property type="entry name" value="PvlArgDC"/>
    <property type="match status" value="1"/>
</dbReference>
<dbReference type="GO" id="GO:0006527">
    <property type="term" value="P:L-arginine catabolic process"/>
    <property type="evidence" value="ECO:0007669"/>
    <property type="project" value="InterPro"/>
</dbReference>
<dbReference type="Proteomes" id="UP000705867">
    <property type="component" value="Unassembled WGS sequence"/>
</dbReference>
<keyword evidence="5" id="KW-0210">Decarboxylase</keyword>
<reference evidence="9" key="2">
    <citation type="submission" date="2021-08" db="EMBL/GenBank/DDBJ databases">
        <authorList>
            <person name="Dalcin Martins P."/>
        </authorList>
    </citation>
    <scope>NUCLEOTIDE SEQUENCE</scope>
    <source>
        <strain evidence="9">MAG_39</strain>
    </source>
</reference>
<comment type="caution">
    <text evidence="9">The sequence shown here is derived from an EMBL/GenBank/DDBJ whole genome shotgun (WGS) entry which is preliminary data.</text>
</comment>
<dbReference type="Gene3D" id="3.50.20.10">
    <property type="entry name" value="Pyruvoyl-Dependent Histidine Decarboxylase, subunit B"/>
    <property type="match status" value="1"/>
</dbReference>
<dbReference type="InterPro" id="IPR016104">
    <property type="entry name" value="Pyr-dep_his/arg-deCO2ase"/>
</dbReference>
<name>A0A953M349_9BACT</name>
<dbReference type="InterPro" id="IPR002724">
    <property type="entry name" value="Pyruvoyl-dep_arg_deCO2ase"/>
</dbReference>
<accession>A0A953M349</accession>
<dbReference type="EMBL" id="JAIOIV010000136">
    <property type="protein sequence ID" value="MBZ0158086.1"/>
    <property type="molecule type" value="Genomic_DNA"/>
</dbReference>
<comment type="catalytic activity">
    <reaction evidence="8">
        <text>L-arginine + H(+) = agmatine + CO2</text>
        <dbReference type="Rhea" id="RHEA:17641"/>
        <dbReference type="ChEBI" id="CHEBI:15378"/>
        <dbReference type="ChEBI" id="CHEBI:16526"/>
        <dbReference type="ChEBI" id="CHEBI:32682"/>
        <dbReference type="ChEBI" id="CHEBI:58145"/>
        <dbReference type="EC" id="4.1.1.19"/>
    </reaction>
</comment>
<comment type="similarity">
    <text evidence="2">Belongs to the pyruvoyl-dependent arginine decarboxylase family.</text>
</comment>
<dbReference type="InterPro" id="IPR016105">
    <property type="entry name" value="Pyr-dep_his/arg-deCO2ase_sand"/>
</dbReference>